<reference evidence="2" key="1">
    <citation type="submission" date="2023-06" db="EMBL/GenBank/DDBJ databases">
        <title>Male Hemibagrus guttatus genome.</title>
        <authorList>
            <person name="Bian C."/>
        </authorList>
    </citation>
    <scope>NUCLEOTIDE SEQUENCE</scope>
    <source>
        <strain evidence="2">Male_cb2023</strain>
        <tissue evidence="2">Muscle</tissue>
    </source>
</reference>
<feature type="compositionally biased region" description="Basic residues" evidence="1">
    <location>
        <begin position="254"/>
        <end position="264"/>
    </location>
</feature>
<comment type="caution">
    <text evidence="2">The sequence shown here is derived from an EMBL/GenBank/DDBJ whole genome shotgun (WGS) entry which is preliminary data.</text>
</comment>
<feature type="compositionally biased region" description="Basic and acidic residues" evidence="1">
    <location>
        <begin position="109"/>
        <end position="122"/>
    </location>
</feature>
<feature type="compositionally biased region" description="Polar residues" evidence="1">
    <location>
        <begin position="78"/>
        <end position="99"/>
    </location>
</feature>
<gene>
    <name evidence="2" type="ORF">QTP70_033425</name>
</gene>
<feature type="compositionally biased region" description="Basic and acidic residues" evidence="1">
    <location>
        <begin position="243"/>
        <end position="253"/>
    </location>
</feature>
<sequence>MSTSEKYPCKGRRQKIPNRQAPPISPETSSDPSSKPHAASSAAPEKKTRGTAGRADAQHPHTKSKAVSPLSPVSPVSHTHTPARNGHLTQNTSGCSLKTPQRGRKKKCEKKERSDFSPDERSGPGADPGTTRTEQQKARISPPEPAPPRTLRPRAAKETSTHATLSCTGSPQDTHVSSPKPDSAARTPTTRRGRRPKPRLSSTPQRSRTPQSRLQISPITKTLPKRVPPQNPEAQQRKRPRKKVEQEVCEKPPVKRQRKKRSAKAARPPSQRIRTRFVLEDSEHLEPATLSSSTSEWS</sequence>
<evidence type="ECO:0000313" key="2">
    <source>
        <dbReference type="EMBL" id="KAK3546726.1"/>
    </source>
</evidence>
<feature type="region of interest" description="Disordered" evidence="1">
    <location>
        <begin position="1"/>
        <end position="298"/>
    </location>
</feature>
<feature type="compositionally biased region" description="Basic and acidic residues" evidence="1">
    <location>
        <begin position="277"/>
        <end position="286"/>
    </location>
</feature>
<evidence type="ECO:0000256" key="1">
    <source>
        <dbReference type="SAM" id="MobiDB-lite"/>
    </source>
</evidence>
<name>A0AAE0R9M3_9TELE</name>
<feature type="compositionally biased region" description="Polar residues" evidence="1">
    <location>
        <begin position="161"/>
        <end position="177"/>
    </location>
</feature>
<dbReference type="Proteomes" id="UP001274896">
    <property type="component" value="Unassembled WGS sequence"/>
</dbReference>
<accession>A0AAE0R9M3</accession>
<feature type="compositionally biased region" description="Low complexity" evidence="1">
    <location>
        <begin position="29"/>
        <end position="43"/>
    </location>
</feature>
<feature type="compositionally biased region" description="Polar residues" evidence="1">
    <location>
        <begin position="289"/>
        <end position="298"/>
    </location>
</feature>
<dbReference type="AlphaFoldDB" id="A0AAE0R9M3"/>
<dbReference type="EMBL" id="JAUCMX010000005">
    <property type="protein sequence ID" value="KAK3546726.1"/>
    <property type="molecule type" value="Genomic_DNA"/>
</dbReference>
<feature type="compositionally biased region" description="Basic residues" evidence="1">
    <location>
        <begin position="189"/>
        <end position="198"/>
    </location>
</feature>
<proteinExistence type="predicted"/>
<organism evidence="2 3">
    <name type="scientific">Hemibagrus guttatus</name>
    <dbReference type="NCBI Taxonomy" id="175788"/>
    <lineage>
        <taxon>Eukaryota</taxon>
        <taxon>Metazoa</taxon>
        <taxon>Chordata</taxon>
        <taxon>Craniata</taxon>
        <taxon>Vertebrata</taxon>
        <taxon>Euteleostomi</taxon>
        <taxon>Actinopterygii</taxon>
        <taxon>Neopterygii</taxon>
        <taxon>Teleostei</taxon>
        <taxon>Ostariophysi</taxon>
        <taxon>Siluriformes</taxon>
        <taxon>Bagridae</taxon>
        <taxon>Hemibagrus</taxon>
    </lineage>
</organism>
<feature type="compositionally biased region" description="Low complexity" evidence="1">
    <location>
        <begin position="67"/>
        <end position="77"/>
    </location>
</feature>
<protein>
    <submittedName>
        <fullName evidence="2">Uncharacterized protein</fullName>
    </submittedName>
</protein>
<feature type="compositionally biased region" description="Polar residues" evidence="1">
    <location>
        <begin position="200"/>
        <end position="220"/>
    </location>
</feature>
<keyword evidence="3" id="KW-1185">Reference proteome</keyword>
<evidence type="ECO:0000313" key="3">
    <source>
        <dbReference type="Proteomes" id="UP001274896"/>
    </source>
</evidence>